<evidence type="ECO:0000313" key="1">
    <source>
        <dbReference type="EMBL" id="KAB2388682.1"/>
    </source>
</evidence>
<name>A0A6L3W6P6_9ACTN</name>
<dbReference type="AlphaFoldDB" id="A0A6L3W6P6"/>
<dbReference type="EMBL" id="WBMR01000004">
    <property type="protein sequence ID" value="KAB2388682.1"/>
    <property type="molecule type" value="Genomic_DNA"/>
</dbReference>
<dbReference type="Proteomes" id="UP000483004">
    <property type="component" value="Unassembled WGS sequence"/>
</dbReference>
<proteinExistence type="predicted"/>
<sequence length="383" mass="41584">MDDLARIARRFPLVARPRPACRALADRIQEVQELADAAAGKTADDALALAASAHNKAALIASDCGVPELARELCWRQAALYLRAKPLGWAAARHALEPLINLMRLRIRAGEHQGAAEDLDRLWHAFKSQEAVVMAGHPISFSGFTHSDDEHRIVCQWLWGVLLADGARALVAAGQWERAVAHAERHGGVGQRIMDGRQIKIVTCILSGDPSSALCLLQETRAPASWEQAVTAALTAYCLRSARRSAARAVDSMVEHYLRLGPEPELAVFRTRLGMAVVDIAEGREALAGAVDHLLAEALASKDGYVARDILADVGLRQVITTDQQRELRAAMESAHLDQGYLPDRHLNRLLAGVQTSEEHTAKVLQETEGLRVAPSLPAGDAR</sequence>
<organism evidence="1 2">
    <name type="scientific">Actinomadura montaniterrae</name>
    <dbReference type="NCBI Taxonomy" id="1803903"/>
    <lineage>
        <taxon>Bacteria</taxon>
        <taxon>Bacillati</taxon>
        <taxon>Actinomycetota</taxon>
        <taxon>Actinomycetes</taxon>
        <taxon>Streptosporangiales</taxon>
        <taxon>Thermomonosporaceae</taxon>
        <taxon>Actinomadura</taxon>
    </lineage>
</organism>
<keyword evidence="2" id="KW-1185">Reference proteome</keyword>
<reference evidence="1 2" key="1">
    <citation type="submission" date="2019-09" db="EMBL/GenBank/DDBJ databases">
        <title>Actinomadura physcomitrii sp. nov., a novel actinomycete isolated from moss [Physcomitrium sphaericum (Ludw) Fuernr].</title>
        <authorList>
            <person name="Liu C."/>
            <person name="Zhuang X."/>
        </authorList>
    </citation>
    <scope>NUCLEOTIDE SEQUENCE [LARGE SCALE GENOMIC DNA]</scope>
    <source>
        <strain evidence="1 2">CYP1-1B</strain>
    </source>
</reference>
<dbReference type="RefSeq" id="WP_151538276.1">
    <property type="nucleotide sequence ID" value="NZ_WBMR01000004.1"/>
</dbReference>
<evidence type="ECO:0000313" key="2">
    <source>
        <dbReference type="Proteomes" id="UP000483004"/>
    </source>
</evidence>
<comment type="caution">
    <text evidence="1">The sequence shown here is derived from an EMBL/GenBank/DDBJ whole genome shotgun (WGS) entry which is preliminary data.</text>
</comment>
<dbReference type="OrthoDB" id="3504852at2"/>
<gene>
    <name evidence="1" type="ORF">F9B16_03150</name>
</gene>
<accession>A0A6L3W6P6</accession>
<protein>
    <submittedName>
        <fullName evidence="1">Uncharacterized protein</fullName>
    </submittedName>
</protein>